<comment type="caution">
    <text evidence="6">The sequence shown here is derived from an EMBL/GenBank/DDBJ whole genome shotgun (WGS) entry which is preliminary data.</text>
</comment>
<dbReference type="PANTHER" id="PTHR43687">
    <property type="entry name" value="ADENYLYLSULFATE REDUCTASE, BETA SUBUNIT"/>
    <property type="match status" value="1"/>
</dbReference>
<dbReference type="GO" id="GO:0046872">
    <property type="term" value="F:metal ion binding"/>
    <property type="evidence" value="ECO:0007669"/>
    <property type="project" value="UniProtKB-KW"/>
</dbReference>
<evidence type="ECO:0000259" key="5">
    <source>
        <dbReference type="PROSITE" id="PS51379"/>
    </source>
</evidence>
<evidence type="ECO:0000256" key="3">
    <source>
        <dbReference type="ARBA" id="ARBA00023004"/>
    </source>
</evidence>
<dbReference type="EMBL" id="VSSQ01096668">
    <property type="protein sequence ID" value="MPN40325.1"/>
    <property type="molecule type" value="Genomic_DNA"/>
</dbReference>
<dbReference type="PROSITE" id="PS51379">
    <property type="entry name" value="4FE4S_FER_2"/>
    <property type="match status" value="2"/>
</dbReference>
<dbReference type="Gene3D" id="3.30.70.20">
    <property type="match status" value="1"/>
</dbReference>
<accession>A0A645HMQ1</accession>
<dbReference type="SUPFAM" id="SSF54862">
    <property type="entry name" value="4Fe-4S ferredoxins"/>
    <property type="match status" value="1"/>
</dbReference>
<dbReference type="InterPro" id="IPR050572">
    <property type="entry name" value="Fe-S_Ferredoxin"/>
</dbReference>
<feature type="domain" description="4Fe-4S ferredoxin-type" evidence="5">
    <location>
        <begin position="10"/>
        <end position="39"/>
    </location>
</feature>
<dbReference type="PANTHER" id="PTHR43687:SF4">
    <property type="entry name" value="BLR5484 PROTEIN"/>
    <property type="match status" value="1"/>
</dbReference>
<dbReference type="PROSITE" id="PS00198">
    <property type="entry name" value="4FE4S_FER_1"/>
    <property type="match status" value="2"/>
</dbReference>
<keyword evidence="1" id="KW-0004">4Fe-4S</keyword>
<keyword evidence="2" id="KW-0479">Metal-binding</keyword>
<dbReference type="NCBIfam" id="NF040864">
    <property type="entry name" value="HgcB_ferredoxin"/>
    <property type="match status" value="1"/>
</dbReference>
<proteinExistence type="predicted"/>
<name>A0A645HMQ1_9ZZZZ</name>
<evidence type="ECO:0000313" key="6">
    <source>
        <dbReference type="EMBL" id="MPN40325.1"/>
    </source>
</evidence>
<dbReference type="Pfam" id="PF12838">
    <property type="entry name" value="Fer4_7"/>
    <property type="match status" value="1"/>
</dbReference>
<gene>
    <name evidence="6" type="ORF">SDC9_187861</name>
</gene>
<sequence length="97" mass="10172">MKHRYLKNVATLRLSAEKCIGCGRCAEVCPHGVFKVNERKARIEDKDSCMECGACAKNCPANAITVDAGVGCAAAVIIGWLTGSEPSCDCSGGDECC</sequence>
<dbReference type="InterPro" id="IPR017896">
    <property type="entry name" value="4Fe4S_Fe-S-bd"/>
</dbReference>
<evidence type="ECO:0000256" key="2">
    <source>
        <dbReference type="ARBA" id="ARBA00022723"/>
    </source>
</evidence>
<feature type="domain" description="4Fe-4S ferredoxin-type" evidence="5">
    <location>
        <begin position="40"/>
        <end position="69"/>
    </location>
</feature>
<dbReference type="AlphaFoldDB" id="A0A645HMQ1"/>
<keyword evidence="4" id="KW-0411">Iron-sulfur</keyword>
<protein>
    <recommendedName>
        <fullName evidence="5">4Fe-4S ferredoxin-type domain-containing protein</fullName>
    </recommendedName>
</protein>
<evidence type="ECO:0000256" key="4">
    <source>
        <dbReference type="ARBA" id="ARBA00023014"/>
    </source>
</evidence>
<organism evidence="6">
    <name type="scientific">bioreactor metagenome</name>
    <dbReference type="NCBI Taxonomy" id="1076179"/>
    <lineage>
        <taxon>unclassified sequences</taxon>
        <taxon>metagenomes</taxon>
        <taxon>ecological metagenomes</taxon>
    </lineage>
</organism>
<dbReference type="InterPro" id="IPR017900">
    <property type="entry name" value="4Fe4S_Fe_S_CS"/>
</dbReference>
<reference evidence="6" key="1">
    <citation type="submission" date="2019-08" db="EMBL/GenBank/DDBJ databases">
        <authorList>
            <person name="Kucharzyk K."/>
            <person name="Murdoch R.W."/>
            <person name="Higgins S."/>
            <person name="Loffler F."/>
        </authorList>
    </citation>
    <scope>NUCLEOTIDE SEQUENCE</scope>
</reference>
<dbReference type="GO" id="GO:0051539">
    <property type="term" value="F:4 iron, 4 sulfur cluster binding"/>
    <property type="evidence" value="ECO:0007669"/>
    <property type="project" value="UniProtKB-KW"/>
</dbReference>
<evidence type="ECO:0000256" key="1">
    <source>
        <dbReference type="ARBA" id="ARBA00022485"/>
    </source>
</evidence>
<keyword evidence="3" id="KW-0408">Iron</keyword>